<reference evidence="2 3" key="1">
    <citation type="submission" date="2016-09" db="EMBL/GenBank/DDBJ databases">
        <title>Extensive genetic diversity and differential bi-allelic expression allows diatom success in the polar Southern Ocean.</title>
        <authorList>
            <consortium name="DOE Joint Genome Institute"/>
            <person name="Mock T."/>
            <person name="Otillar R.P."/>
            <person name="Strauss J."/>
            <person name="Dupont C."/>
            <person name="Frickenhaus S."/>
            <person name="Maumus F."/>
            <person name="Mcmullan M."/>
            <person name="Sanges R."/>
            <person name="Schmutz J."/>
            <person name="Toseland A."/>
            <person name="Valas R."/>
            <person name="Veluchamy A."/>
            <person name="Ward B.J."/>
            <person name="Allen A."/>
            <person name="Barry K."/>
            <person name="Falciatore A."/>
            <person name="Ferrante M."/>
            <person name="Fortunato A.E."/>
            <person name="Gloeckner G."/>
            <person name="Gruber A."/>
            <person name="Hipkin R."/>
            <person name="Janech M."/>
            <person name="Kroth P."/>
            <person name="Leese F."/>
            <person name="Lindquist E."/>
            <person name="Lyon B.R."/>
            <person name="Martin J."/>
            <person name="Mayer C."/>
            <person name="Parker M."/>
            <person name="Quesneville H."/>
            <person name="Raymond J."/>
            <person name="Uhlig C."/>
            <person name="Valentin K.U."/>
            <person name="Worden A.Z."/>
            <person name="Armbrust E.V."/>
            <person name="Bowler C."/>
            <person name="Green B."/>
            <person name="Moulton V."/>
            <person name="Van Oosterhout C."/>
            <person name="Grigoriev I."/>
        </authorList>
    </citation>
    <scope>NUCLEOTIDE SEQUENCE [LARGE SCALE GENOMIC DNA]</scope>
    <source>
        <strain evidence="2 3">CCMP1102</strain>
    </source>
</reference>
<protein>
    <submittedName>
        <fullName evidence="2">Uncharacterized protein</fullName>
    </submittedName>
</protein>
<evidence type="ECO:0000313" key="3">
    <source>
        <dbReference type="Proteomes" id="UP000095751"/>
    </source>
</evidence>
<feature type="non-terminal residue" evidence="2">
    <location>
        <position position="71"/>
    </location>
</feature>
<sequence>MMDKYIYKEQEELTLQRERDVLQGCLLLSLLILVVCGWGRHNSLLQHEYYYIANLNKFIKEYRHININIQN</sequence>
<dbReference type="EMBL" id="KV784355">
    <property type="protein sequence ID" value="OEU20014.1"/>
    <property type="molecule type" value="Genomic_DNA"/>
</dbReference>
<dbReference type="KEGG" id="fcy:FRACYDRAFT_268149"/>
<gene>
    <name evidence="2" type="ORF">FRACYDRAFT_268149</name>
</gene>
<evidence type="ECO:0000313" key="2">
    <source>
        <dbReference type="EMBL" id="OEU20014.1"/>
    </source>
</evidence>
<evidence type="ECO:0000256" key="1">
    <source>
        <dbReference type="SAM" id="Phobius"/>
    </source>
</evidence>
<name>A0A1E7FPG8_9STRA</name>
<keyword evidence="1" id="KW-0812">Transmembrane</keyword>
<dbReference type="AlphaFoldDB" id="A0A1E7FPG8"/>
<feature type="transmembrane region" description="Helical" evidence="1">
    <location>
        <begin position="21"/>
        <end position="40"/>
    </location>
</feature>
<organism evidence="2 3">
    <name type="scientific">Fragilariopsis cylindrus CCMP1102</name>
    <dbReference type="NCBI Taxonomy" id="635003"/>
    <lineage>
        <taxon>Eukaryota</taxon>
        <taxon>Sar</taxon>
        <taxon>Stramenopiles</taxon>
        <taxon>Ochrophyta</taxon>
        <taxon>Bacillariophyta</taxon>
        <taxon>Bacillariophyceae</taxon>
        <taxon>Bacillariophycidae</taxon>
        <taxon>Bacillariales</taxon>
        <taxon>Bacillariaceae</taxon>
        <taxon>Fragilariopsis</taxon>
    </lineage>
</organism>
<keyword evidence="1" id="KW-1133">Transmembrane helix</keyword>
<proteinExistence type="predicted"/>
<accession>A0A1E7FPG8</accession>
<dbReference type="Proteomes" id="UP000095751">
    <property type="component" value="Unassembled WGS sequence"/>
</dbReference>
<dbReference type="InParanoid" id="A0A1E7FPG8"/>
<keyword evidence="1" id="KW-0472">Membrane</keyword>
<keyword evidence="3" id="KW-1185">Reference proteome</keyword>